<dbReference type="GO" id="GO:0016301">
    <property type="term" value="F:kinase activity"/>
    <property type="evidence" value="ECO:0007669"/>
    <property type="project" value="UniProtKB-KW"/>
</dbReference>
<keyword evidence="3" id="KW-0418">Kinase</keyword>
<accession>A0ABP0HUY2</accession>
<gene>
    <name evidence="2" type="ORF">SCF082_LOCUS3482</name>
    <name evidence="3" type="ORF">SCF082_LOCUS3507</name>
</gene>
<feature type="transmembrane region" description="Helical" evidence="1">
    <location>
        <begin position="137"/>
        <end position="157"/>
    </location>
</feature>
<evidence type="ECO:0000313" key="2">
    <source>
        <dbReference type="EMBL" id="CAK8993382.1"/>
    </source>
</evidence>
<evidence type="ECO:0000313" key="3">
    <source>
        <dbReference type="EMBL" id="CAK8993441.1"/>
    </source>
</evidence>
<dbReference type="EMBL" id="CAXAMM010001769">
    <property type="protein sequence ID" value="CAK8993382.1"/>
    <property type="molecule type" value="Genomic_DNA"/>
</dbReference>
<keyword evidence="1" id="KW-1133">Transmembrane helix</keyword>
<organism evidence="3 4">
    <name type="scientific">Durusdinium trenchii</name>
    <dbReference type="NCBI Taxonomy" id="1381693"/>
    <lineage>
        <taxon>Eukaryota</taxon>
        <taxon>Sar</taxon>
        <taxon>Alveolata</taxon>
        <taxon>Dinophyceae</taxon>
        <taxon>Suessiales</taxon>
        <taxon>Symbiodiniaceae</taxon>
        <taxon>Durusdinium</taxon>
    </lineage>
</organism>
<evidence type="ECO:0000256" key="1">
    <source>
        <dbReference type="SAM" id="Phobius"/>
    </source>
</evidence>
<evidence type="ECO:0000313" key="4">
    <source>
        <dbReference type="Proteomes" id="UP001642464"/>
    </source>
</evidence>
<name>A0ABP0HUY2_9DINO</name>
<sequence length="185" mass="20386">MCMGIASSSVCCYLGFPCVEDDAFLSLLFRTTCVGYFTCSLLPYLLGPCKVSQAVLRTGMLVHSASAFLVSAYWCVGFGEWALLIVMVDLFQVFGVMVLLGDHVHRHFVFTFLGTIVAYMCRSERDAAAFHGLDMRAWAAMTVTVVVLLVGGVWFSGHHSIQFLQKKWDAVTSILAMSQEECLGL</sequence>
<feature type="transmembrane region" description="Helical" evidence="1">
    <location>
        <begin position="23"/>
        <end position="47"/>
    </location>
</feature>
<dbReference type="Proteomes" id="UP001642464">
    <property type="component" value="Unassembled WGS sequence"/>
</dbReference>
<comment type="caution">
    <text evidence="3">The sequence shown here is derived from an EMBL/GenBank/DDBJ whole genome shotgun (WGS) entry which is preliminary data.</text>
</comment>
<dbReference type="EMBL" id="CAXAMM010001781">
    <property type="protein sequence ID" value="CAK8993441.1"/>
    <property type="molecule type" value="Genomic_DNA"/>
</dbReference>
<keyword evidence="3" id="KW-0808">Transferase</keyword>
<keyword evidence="1" id="KW-0812">Transmembrane</keyword>
<keyword evidence="4" id="KW-1185">Reference proteome</keyword>
<protein>
    <submittedName>
        <fullName evidence="3">Protein kinase domain-containing protein</fullName>
    </submittedName>
</protein>
<keyword evidence="1" id="KW-0472">Membrane</keyword>
<proteinExistence type="predicted"/>
<reference evidence="3 4" key="1">
    <citation type="submission" date="2024-02" db="EMBL/GenBank/DDBJ databases">
        <authorList>
            <person name="Chen Y."/>
            <person name="Shah S."/>
            <person name="Dougan E. K."/>
            <person name="Thang M."/>
            <person name="Chan C."/>
        </authorList>
    </citation>
    <scope>NUCLEOTIDE SEQUENCE [LARGE SCALE GENOMIC DNA]</scope>
</reference>